<protein>
    <submittedName>
        <fullName evidence="1">Uncharacterized protein</fullName>
    </submittedName>
</protein>
<accession>A0A8C9Y3W0</accession>
<evidence type="ECO:0000313" key="1">
    <source>
        <dbReference type="Ensembl" id="ENSSLUP00000018699.1"/>
    </source>
</evidence>
<organism evidence="1 2">
    <name type="scientific">Sander lucioperca</name>
    <name type="common">Pike-perch</name>
    <name type="synonym">Perca lucioperca</name>
    <dbReference type="NCBI Taxonomy" id="283035"/>
    <lineage>
        <taxon>Eukaryota</taxon>
        <taxon>Metazoa</taxon>
        <taxon>Chordata</taxon>
        <taxon>Craniata</taxon>
        <taxon>Vertebrata</taxon>
        <taxon>Euteleostomi</taxon>
        <taxon>Actinopterygii</taxon>
        <taxon>Neopterygii</taxon>
        <taxon>Teleostei</taxon>
        <taxon>Neoteleostei</taxon>
        <taxon>Acanthomorphata</taxon>
        <taxon>Eupercaria</taxon>
        <taxon>Perciformes</taxon>
        <taxon>Percoidei</taxon>
        <taxon>Percidae</taxon>
        <taxon>Luciopercinae</taxon>
        <taxon>Sander</taxon>
    </lineage>
</organism>
<reference evidence="1" key="1">
    <citation type="submission" date="2025-08" db="UniProtKB">
        <authorList>
            <consortium name="Ensembl"/>
        </authorList>
    </citation>
    <scope>IDENTIFICATION</scope>
</reference>
<dbReference type="AlphaFoldDB" id="A0A8C9Y3W0"/>
<sequence>MLWGCVASAGTGNHVKVEGFSKAGQLTVQLSVFVQKCSSGFYREWAGPYRGQCVPCSCNGLSNECDQQTGNCLVGATFFQF</sequence>
<proteinExistence type="predicted"/>
<name>A0A8C9Y3W0_SANLU</name>
<dbReference type="Proteomes" id="UP000694568">
    <property type="component" value="Unplaced"/>
</dbReference>
<reference evidence="1" key="2">
    <citation type="submission" date="2025-09" db="UniProtKB">
        <authorList>
            <consortium name="Ensembl"/>
        </authorList>
    </citation>
    <scope>IDENTIFICATION</scope>
</reference>
<keyword evidence="2" id="KW-1185">Reference proteome</keyword>
<dbReference type="Ensembl" id="ENSSLUT00000019288.1">
    <property type="protein sequence ID" value="ENSSLUP00000018699.1"/>
    <property type="gene ID" value="ENSSLUG00000008698.1"/>
</dbReference>
<evidence type="ECO:0000313" key="2">
    <source>
        <dbReference type="Proteomes" id="UP000694568"/>
    </source>
</evidence>
<dbReference type="GeneTree" id="ENSGT00990000209169"/>